<dbReference type="Pfam" id="PF03358">
    <property type="entry name" value="FMN_red"/>
    <property type="match status" value="1"/>
</dbReference>
<feature type="domain" description="NADPH-dependent FMN reductase-like" evidence="1">
    <location>
        <begin position="10"/>
        <end position="159"/>
    </location>
</feature>
<reference evidence="3" key="1">
    <citation type="journal article" date="2019" name="Int. J. Syst. Evol. Microbiol.">
        <title>The Global Catalogue of Microorganisms (GCM) 10K type strain sequencing project: providing services to taxonomists for standard genome sequencing and annotation.</title>
        <authorList>
            <consortium name="The Broad Institute Genomics Platform"/>
            <consortium name="The Broad Institute Genome Sequencing Center for Infectious Disease"/>
            <person name="Wu L."/>
            <person name="Ma J."/>
        </authorList>
    </citation>
    <scope>NUCLEOTIDE SEQUENCE [LARGE SCALE GENOMIC DNA]</scope>
    <source>
        <strain evidence="3">CGMCC 4.7427</strain>
    </source>
</reference>
<gene>
    <name evidence="2" type="ORF">ACFO5T_05775</name>
</gene>
<dbReference type="EMBL" id="JBHSHB010000008">
    <property type="protein sequence ID" value="MFC4689931.1"/>
    <property type="molecule type" value="Genomic_DNA"/>
</dbReference>
<evidence type="ECO:0000313" key="3">
    <source>
        <dbReference type="Proteomes" id="UP001595878"/>
    </source>
</evidence>
<name>A0ABV9L7Y2_9FLAO</name>
<protein>
    <submittedName>
        <fullName evidence="2">Flavodoxin family protein</fullName>
    </submittedName>
</protein>
<comment type="caution">
    <text evidence="2">The sequence shown here is derived from an EMBL/GenBank/DDBJ whole genome shotgun (WGS) entry which is preliminary data.</text>
</comment>
<dbReference type="Gene3D" id="3.40.50.360">
    <property type="match status" value="1"/>
</dbReference>
<accession>A0ABV9L7Y2</accession>
<sequence length="244" mass="27541">MKKNDFSDLKVLYINCTLKKSPQNSHTSNLIAVSKAIMEKENVDVEEIRFIDHKIASGIYPDMTEHGWDEDEWPQLFEKVRAADILIVGTPIWLGEKSSEAQKLIERLYAMSGQTNEKGQYIYYGKVGGCIITGNEDGVKHCAMGILYSLQHIGYSVPPQADAGWIGAVGPGPSYGDKEWNGEELKTPVGFDSDFTNRNTTFMTYNLLHLASLLKKNGGFPNYGNSREQWNDGTRWEFTNPEYR</sequence>
<proteinExistence type="predicted"/>
<evidence type="ECO:0000313" key="2">
    <source>
        <dbReference type="EMBL" id="MFC4689931.1"/>
    </source>
</evidence>
<dbReference type="InterPro" id="IPR005025">
    <property type="entry name" value="FMN_Rdtase-like_dom"/>
</dbReference>
<dbReference type="Proteomes" id="UP001595878">
    <property type="component" value="Unassembled WGS sequence"/>
</dbReference>
<dbReference type="InterPro" id="IPR029039">
    <property type="entry name" value="Flavoprotein-like_sf"/>
</dbReference>
<keyword evidence="3" id="KW-1185">Reference proteome</keyword>
<dbReference type="RefSeq" id="WP_380032752.1">
    <property type="nucleotide sequence ID" value="NZ_JBHSHB010000008.1"/>
</dbReference>
<dbReference type="SUPFAM" id="SSF52218">
    <property type="entry name" value="Flavoproteins"/>
    <property type="match status" value="1"/>
</dbReference>
<organism evidence="2 3">
    <name type="scientific">Dokdonia genika</name>
    <dbReference type="NCBI Taxonomy" id="308113"/>
    <lineage>
        <taxon>Bacteria</taxon>
        <taxon>Pseudomonadati</taxon>
        <taxon>Bacteroidota</taxon>
        <taxon>Flavobacteriia</taxon>
        <taxon>Flavobacteriales</taxon>
        <taxon>Flavobacteriaceae</taxon>
        <taxon>Dokdonia</taxon>
    </lineage>
</organism>
<evidence type="ECO:0000259" key="1">
    <source>
        <dbReference type="Pfam" id="PF03358"/>
    </source>
</evidence>